<dbReference type="Proteomes" id="UP000624709">
    <property type="component" value="Unassembled WGS sequence"/>
</dbReference>
<keyword evidence="2" id="KW-0812">Transmembrane</keyword>
<dbReference type="Pfam" id="PF00015">
    <property type="entry name" value="MCPsignal"/>
    <property type="match status" value="2"/>
</dbReference>
<dbReference type="PROSITE" id="PS50111">
    <property type="entry name" value="CHEMOTAXIS_TRANSDUC_2"/>
    <property type="match status" value="2"/>
</dbReference>
<keyword evidence="10" id="KW-1185">Reference proteome</keyword>
<keyword evidence="4" id="KW-0472">Membrane</keyword>
<organism evidence="9 10">
    <name type="scientific">Actinoplanes palleronii</name>
    <dbReference type="NCBI Taxonomy" id="113570"/>
    <lineage>
        <taxon>Bacteria</taxon>
        <taxon>Bacillati</taxon>
        <taxon>Actinomycetota</taxon>
        <taxon>Actinomycetes</taxon>
        <taxon>Micromonosporales</taxon>
        <taxon>Micromonosporaceae</taxon>
        <taxon>Actinoplanes</taxon>
    </lineage>
</organism>
<dbReference type="EMBL" id="BOMS01000024">
    <property type="protein sequence ID" value="GIE65701.1"/>
    <property type="molecule type" value="Genomic_DNA"/>
</dbReference>
<evidence type="ECO:0000256" key="2">
    <source>
        <dbReference type="ARBA" id="ARBA00022692"/>
    </source>
</evidence>
<protein>
    <submittedName>
        <fullName evidence="9">Chemotaxis protein</fullName>
    </submittedName>
</protein>
<sequence length="616" mass="62955">MPHTGTATAPPRSPVTPAVTRSGQPADAAPRGGRSKGGRRRTADRIAGAVAGIAAQNVQAAQDYQQLTESMRQIAAAAEVTAGAAQRGLIAMDEVEERAERQLRAARHVIEFGQALQNLLHHTPPGPTTAPTGGPALARAELARQAGELGATVACVADVADQADLLALNAALEASRAGPDGRGFTIVADEVRVLAGTAELATRQIRDLVGEVRDRVAEIAAGPASTTGRAVTTTPATVRADLGAILSGAAEMTELAERARATAGAAGQRATEIATAAEQQVVVADLSLQAARRQSEALERSERAAEALAGIVEDVRDGSGGTGATTGPVEELAGAAEELTRAATGIGAALAEIDASARTAAEKGWRAAEAINRVEQAVQLAITRDAAGVERADALLAVLEAGRATAGATIEAYAQAGRDTLRHLRTVTELERLARRIDRIAGVVGTVAVQATMLAVHGAAEAVRAGERGTGFAKVCAGVRDLARDATDRAGRIGDLVVAVQDRIAEVRDDLAETGRQLRAEQTAATAGLTRLDEIDHAVRQVRGGGEEVRESAEALAKALSGVRGGLENVASAANQAEHLAAQAVLAARDQARGAGDLAATAGEIAARTDELPKAD</sequence>
<dbReference type="PANTHER" id="PTHR32089">
    <property type="entry name" value="METHYL-ACCEPTING CHEMOTAXIS PROTEIN MCPB"/>
    <property type="match status" value="1"/>
</dbReference>
<evidence type="ECO:0000256" key="1">
    <source>
        <dbReference type="ARBA" id="ARBA00004141"/>
    </source>
</evidence>
<dbReference type="SMART" id="SM00283">
    <property type="entry name" value="MA"/>
    <property type="match status" value="1"/>
</dbReference>
<name>A0ABQ4B4Y8_9ACTN</name>
<evidence type="ECO:0000313" key="10">
    <source>
        <dbReference type="Proteomes" id="UP000624709"/>
    </source>
</evidence>
<feature type="domain" description="Methyl-accepting transducer" evidence="8">
    <location>
        <begin position="35"/>
        <end position="295"/>
    </location>
</feature>
<comment type="subcellular location">
    <subcellularLocation>
        <location evidence="1">Membrane</location>
        <topology evidence="1">Multi-pass membrane protein</topology>
    </subcellularLocation>
</comment>
<evidence type="ECO:0000256" key="4">
    <source>
        <dbReference type="ARBA" id="ARBA00023136"/>
    </source>
</evidence>
<feature type="region of interest" description="Disordered" evidence="7">
    <location>
        <begin position="1"/>
        <end position="42"/>
    </location>
</feature>
<dbReference type="InterPro" id="IPR004089">
    <property type="entry name" value="MCPsignal_dom"/>
</dbReference>
<reference evidence="9 10" key="1">
    <citation type="submission" date="2021-01" db="EMBL/GenBank/DDBJ databases">
        <title>Whole genome shotgun sequence of Actinoplanes palleronii NBRC 14916.</title>
        <authorList>
            <person name="Komaki H."/>
            <person name="Tamura T."/>
        </authorList>
    </citation>
    <scope>NUCLEOTIDE SEQUENCE [LARGE SCALE GENOMIC DNA]</scope>
    <source>
        <strain evidence="9 10">NBRC 14916</strain>
    </source>
</reference>
<keyword evidence="3" id="KW-1133">Transmembrane helix</keyword>
<feature type="compositionally biased region" description="Basic residues" evidence="7">
    <location>
        <begin position="33"/>
        <end position="42"/>
    </location>
</feature>
<dbReference type="RefSeq" id="WP_203824640.1">
    <property type="nucleotide sequence ID" value="NZ_BAAATY010000002.1"/>
</dbReference>
<dbReference type="PANTHER" id="PTHR32089:SF119">
    <property type="entry name" value="METHYL-ACCEPTING CHEMOTAXIS PROTEIN CTPL"/>
    <property type="match status" value="1"/>
</dbReference>
<evidence type="ECO:0000256" key="5">
    <source>
        <dbReference type="ARBA" id="ARBA00023224"/>
    </source>
</evidence>
<dbReference type="Gene3D" id="1.10.287.950">
    <property type="entry name" value="Methyl-accepting chemotaxis protein"/>
    <property type="match status" value="2"/>
</dbReference>
<evidence type="ECO:0000256" key="6">
    <source>
        <dbReference type="PROSITE-ProRule" id="PRU00284"/>
    </source>
</evidence>
<evidence type="ECO:0000256" key="7">
    <source>
        <dbReference type="SAM" id="MobiDB-lite"/>
    </source>
</evidence>
<proteinExistence type="predicted"/>
<evidence type="ECO:0000259" key="8">
    <source>
        <dbReference type="PROSITE" id="PS50111"/>
    </source>
</evidence>
<keyword evidence="5 6" id="KW-0807">Transducer</keyword>
<dbReference type="SUPFAM" id="SSF58104">
    <property type="entry name" value="Methyl-accepting chemotaxis protein (MCP) signaling domain"/>
    <property type="match status" value="2"/>
</dbReference>
<evidence type="ECO:0000313" key="9">
    <source>
        <dbReference type="EMBL" id="GIE65701.1"/>
    </source>
</evidence>
<feature type="domain" description="Methyl-accepting transducer" evidence="8">
    <location>
        <begin position="335"/>
        <end position="571"/>
    </location>
</feature>
<evidence type="ECO:0000256" key="3">
    <source>
        <dbReference type="ARBA" id="ARBA00022989"/>
    </source>
</evidence>
<comment type="caution">
    <text evidence="9">The sequence shown here is derived from an EMBL/GenBank/DDBJ whole genome shotgun (WGS) entry which is preliminary data.</text>
</comment>
<gene>
    <name evidence="9" type="ORF">Apa02nite_018090</name>
</gene>
<accession>A0ABQ4B4Y8</accession>